<sequence>MEIFIAINLSLNEMKKLSEAALANCERIIQGVKDYNFKKKPLNIEKFTYYI</sequence>
<dbReference type="Proteomes" id="UP000239425">
    <property type="component" value="Unassembled WGS sequence"/>
</dbReference>
<dbReference type="EMBL" id="PHHC01000065">
    <property type="protein sequence ID" value="PPE05355.1"/>
    <property type="molecule type" value="Genomic_DNA"/>
</dbReference>
<evidence type="ECO:0000313" key="1">
    <source>
        <dbReference type="EMBL" id="PPE05355.1"/>
    </source>
</evidence>
<protein>
    <submittedName>
        <fullName evidence="1">Uncharacterized protein</fullName>
    </submittedName>
</protein>
<evidence type="ECO:0000313" key="2">
    <source>
        <dbReference type="Proteomes" id="UP000239425"/>
    </source>
</evidence>
<dbReference type="AlphaFoldDB" id="A0A2S5RE03"/>
<keyword evidence="2" id="KW-1185">Reference proteome</keyword>
<reference evidence="1 2" key="1">
    <citation type="submission" date="2017-11" db="EMBL/GenBank/DDBJ databases">
        <title>Comparative genomic analysis of Holospora spp., intranuclear symbionts of paramecia.</title>
        <authorList>
            <person name="Garushyants S.K."/>
            <person name="Beliavskaya A."/>
            <person name="Malko D.B."/>
            <person name="Logacheva M.D."/>
            <person name="Rautian M.S."/>
            <person name="Gelfand M.S."/>
        </authorList>
    </citation>
    <scope>NUCLEOTIDE SEQUENCE [LARGE SCALE GENOMIC DNA]</scope>
    <source>
        <strain evidence="2">02AZ16</strain>
    </source>
</reference>
<organism evidence="1 2">
    <name type="scientific">Holospora curviuscula</name>
    <dbReference type="NCBI Taxonomy" id="1082868"/>
    <lineage>
        <taxon>Bacteria</taxon>
        <taxon>Pseudomonadati</taxon>
        <taxon>Pseudomonadota</taxon>
        <taxon>Alphaproteobacteria</taxon>
        <taxon>Holosporales</taxon>
        <taxon>Holosporaceae</taxon>
        <taxon>Holospora</taxon>
    </lineage>
</organism>
<gene>
    <name evidence="1" type="ORF">HCUR_00314</name>
</gene>
<accession>A0A2S5RE03</accession>
<proteinExistence type="predicted"/>
<name>A0A2S5RE03_9PROT</name>
<comment type="caution">
    <text evidence="1">The sequence shown here is derived from an EMBL/GenBank/DDBJ whole genome shotgun (WGS) entry which is preliminary data.</text>
</comment>